<reference evidence="2 3" key="1">
    <citation type="submission" date="2018-03" db="EMBL/GenBank/DDBJ databases">
        <authorList>
            <person name="Gully D."/>
        </authorList>
    </citation>
    <scope>NUCLEOTIDE SEQUENCE [LARGE SCALE GENOMIC DNA]</scope>
    <source>
        <strain evidence="2">ORS3257</strain>
    </source>
</reference>
<accession>A0A2U3Q6F8</accession>
<feature type="transmembrane region" description="Helical" evidence="1">
    <location>
        <begin position="26"/>
        <end position="55"/>
    </location>
</feature>
<evidence type="ECO:0000256" key="1">
    <source>
        <dbReference type="SAM" id="Phobius"/>
    </source>
</evidence>
<dbReference type="EMBL" id="LS398110">
    <property type="protein sequence ID" value="SPP96980.1"/>
    <property type="molecule type" value="Genomic_DNA"/>
</dbReference>
<feature type="transmembrane region" description="Helical" evidence="1">
    <location>
        <begin position="94"/>
        <end position="113"/>
    </location>
</feature>
<name>A0A2U3Q6F8_9BRAD</name>
<gene>
    <name evidence="2" type="ORF">BRAD3257_6060</name>
</gene>
<dbReference type="Proteomes" id="UP000246085">
    <property type="component" value="Chromosome BRAD3257"/>
</dbReference>
<dbReference type="OrthoDB" id="9807111at2"/>
<sequence length="302" mass="31729">MAATIAQQPFTIAKIPASSWSFAVRVWLAIVLALFVGLWLQLDAPFTAAVTVAILAEPTRGQALEKAAFRLLGTAVGVTASIALTGIFSQTRDLMLVASAVWLGLCVFAAKLLDGYRAYAAVLTGYTVANIAIQQIDHPQNVFDASLERGAAIAVGVISIAAINVVMSAPNHHPALAAQLAAIHARVRAYASAALHGARDNSALFLALVRDIVGLHSEIAGIDLESSSGPARSAAARSAAVGLVVQLQAARLLNTMFVGAVMPRQKTAFASDEWKTKAPATQPVAATQHCRKRLICLIPVRR</sequence>
<organism evidence="2 3">
    <name type="scientific">Bradyrhizobium vignae</name>
    <dbReference type="NCBI Taxonomy" id="1549949"/>
    <lineage>
        <taxon>Bacteria</taxon>
        <taxon>Pseudomonadati</taxon>
        <taxon>Pseudomonadota</taxon>
        <taxon>Alphaproteobacteria</taxon>
        <taxon>Hyphomicrobiales</taxon>
        <taxon>Nitrobacteraceae</taxon>
        <taxon>Bradyrhizobium</taxon>
    </lineage>
</organism>
<keyword evidence="1" id="KW-0472">Membrane</keyword>
<dbReference type="RefSeq" id="WP_122404493.1">
    <property type="nucleotide sequence ID" value="NZ_LS398110.1"/>
</dbReference>
<dbReference type="GO" id="GO:0022857">
    <property type="term" value="F:transmembrane transporter activity"/>
    <property type="evidence" value="ECO:0007669"/>
    <property type="project" value="InterPro"/>
</dbReference>
<accession>A0A4Q0QN76</accession>
<dbReference type="InterPro" id="IPR006726">
    <property type="entry name" value="PHBA_efflux_AaeB/fusaric-R"/>
</dbReference>
<dbReference type="KEGG" id="bvz:BRAD3257_6060"/>
<evidence type="ECO:0008006" key="4">
    <source>
        <dbReference type="Google" id="ProtNLM"/>
    </source>
</evidence>
<dbReference type="AlphaFoldDB" id="A0A2U3Q6F8"/>
<feature type="transmembrane region" description="Helical" evidence="1">
    <location>
        <begin position="67"/>
        <end position="88"/>
    </location>
</feature>
<protein>
    <recommendedName>
        <fullName evidence="4">FUSC family protein</fullName>
    </recommendedName>
</protein>
<proteinExistence type="predicted"/>
<evidence type="ECO:0000313" key="2">
    <source>
        <dbReference type="EMBL" id="SPP96980.1"/>
    </source>
</evidence>
<keyword evidence="1" id="KW-1133">Transmembrane helix</keyword>
<keyword evidence="1" id="KW-0812">Transmembrane</keyword>
<dbReference type="Pfam" id="PF04632">
    <property type="entry name" value="FUSC"/>
    <property type="match status" value="1"/>
</dbReference>
<dbReference type="GO" id="GO:0005886">
    <property type="term" value="C:plasma membrane"/>
    <property type="evidence" value="ECO:0007669"/>
    <property type="project" value="InterPro"/>
</dbReference>
<evidence type="ECO:0000313" key="3">
    <source>
        <dbReference type="Proteomes" id="UP000246085"/>
    </source>
</evidence>